<protein>
    <submittedName>
        <fullName evidence="1">Uncharacterized protein</fullName>
    </submittedName>
</protein>
<reference evidence="2" key="1">
    <citation type="submission" date="2016-06" db="EMBL/GenBank/DDBJ databases">
        <title>Parallel loss of symbiosis genes in relatives of nitrogen-fixing non-legume Parasponia.</title>
        <authorList>
            <person name="Van Velzen R."/>
            <person name="Holmer R."/>
            <person name="Bu F."/>
            <person name="Rutten L."/>
            <person name="Van Zeijl A."/>
            <person name="Liu W."/>
            <person name="Santuari L."/>
            <person name="Cao Q."/>
            <person name="Sharma T."/>
            <person name="Shen D."/>
            <person name="Roswanjaya Y."/>
            <person name="Wardhani T."/>
            <person name="Kalhor M.S."/>
            <person name="Jansen J."/>
            <person name="Van den Hoogen J."/>
            <person name="Gungor B."/>
            <person name="Hartog M."/>
            <person name="Hontelez J."/>
            <person name="Verver J."/>
            <person name="Yang W.-C."/>
            <person name="Schijlen E."/>
            <person name="Repin R."/>
            <person name="Schilthuizen M."/>
            <person name="Schranz E."/>
            <person name="Heidstra R."/>
            <person name="Miyata K."/>
            <person name="Fedorova E."/>
            <person name="Kohlen W."/>
            <person name="Bisseling T."/>
            <person name="Smit S."/>
            <person name="Geurts R."/>
        </authorList>
    </citation>
    <scope>NUCLEOTIDE SEQUENCE [LARGE SCALE GENOMIC DNA]</scope>
    <source>
        <strain evidence="2">cv. RG33-2</strain>
    </source>
</reference>
<name>A0A2P5EBX1_TREOI</name>
<sequence>MSLLDAISSEGFLAKRELALLALMLSCFIYIVENGQHLKEKNLQISQADGNRLRLHSQMLLLWYNRCQETF</sequence>
<dbReference type="EMBL" id="JXTC01000184">
    <property type="protein sequence ID" value="PON83039.1"/>
    <property type="molecule type" value="Genomic_DNA"/>
</dbReference>
<organism evidence="1 2">
    <name type="scientific">Trema orientale</name>
    <name type="common">Charcoal tree</name>
    <name type="synonym">Celtis orientalis</name>
    <dbReference type="NCBI Taxonomy" id="63057"/>
    <lineage>
        <taxon>Eukaryota</taxon>
        <taxon>Viridiplantae</taxon>
        <taxon>Streptophyta</taxon>
        <taxon>Embryophyta</taxon>
        <taxon>Tracheophyta</taxon>
        <taxon>Spermatophyta</taxon>
        <taxon>Magnoliopsida</taxon>
        <taxon>eudicotyledons</taxon>
        <taxon>Gunneridae</taxon>
        <taxon>Pentapetalae</taxon>
        <taxon>rosids</taxon>
        <taxon>fabids</taxon>
        <taxon>Rosales</taxon>
        <taxon>Cannabaceae</taxon>
        <taxon>Trema</taxon>
    </lineage>
</organism>
<dbReference type="AlphaFoldDB" id="A0A2P5EBX1"/>
<gene>
    <name evidence="1" type="ORF">TorRG33x02_211480</name>
</gene>
<accession>A0A2P5EBX1</accession>
<proteinExistence type="predicted"/>
<evidence type="ECO:0000313" key="2">
    <source>
        <dbReference type="Proteomes" id="UP000237000"/>
    </source>
</evidence>
<evidence type="ECO:0000313" key="1">
    <source>
        <dbReference type="EMBL" id="PON83039.1"/>
    </source>
</evidence>
<dbReference type="InParanoid" id="A0A2P5EBX1"/>
<dbReference type="Proteomes" id="UP000237000">
    <property type="component" value="Unassembled WGS sequence"/>
</dbReference>
<keyword evidence="2" id="KW-1185">Reference proteome</keyword>
<comment type="caution">
    <text evidence="1">The sequence shown here is derived from an EMBL/GenBank/DDBJ whole genome shotgun (WGS) entry which is preliminary data.</text>
</comment>